<keyword evidence="3" id="KW-1185">Reference proteome</keyword>
<name>A0A6I6ELV7_THETI</name>
<evidence type="ECO:0000259" key="1">
    <source>
        <dbReference type="PROSITE" id="PS50883"/>
    </source>
</evidence>
<dbReference type="PANTHER" id="PTHR33121:SF23">
    <property type="entry name" value="CYCLIC DI-GMP PHOSPHODIESTERASE PDEB"/>
    <property type="match status" value="1"/>
</dbReference>
<dbReference type="AlphaFoldDB" id="A0A6I6ELV7"/>
<evidence type="ECO:0000313" key="3">
    <source>
        <dbReference type="Proteomes" id="UP000426424"/>
    </source>
</evidence>
<dbReference type="PROSITE" id="PS50883">
    <property type="entry name" value="EAL"/>
    <property type="match status" value="1"/>
</dbReference>
<dbReference type="InterPro" id="IPR050706">
    <property type="entry name" value="Cyclic-di-GMP_PDE-like"/>
</dbReference>
<dbReference type="Gene3D" id="3.20.20.450">
    <property type="entry name" value="EAL domain"/>
    <property type="match status" value="1"/>
</dbReference>
<dbReference type="Pfam" id="PF00563">
    <property type="entry name" value="EAL"/>
    <property type="match status" value="1"/>
</dbReference>
<feature type="domain" description="EAL" evidence="1">
    <location>
        <begin position="1"/>
        <end position="100"/>
    </location>
</feature>
<accession>A0A6I6ELV7</accession>
<dbReference type="SUPFAM" id="SSF141868">
    <property type="entry name" value="EAL domain-like"/>
    <property type="match status" value="1"/>
</dbReference>
<dbReference type="RefSeq" id="WP_153976151.1">
    <property type="nucleotide sequence ID" value="NZ_CP039268.1"/>
</dbReference>
<organism evidence="2 3">
    <name type="scientific">Thermochromatium tepidum ATCC 43061</name>
    <dbReference type="NCBI Taxonomy" id="316276"/>
    <lineage>
        <taxon>Bacteria</taxon>
        <taxon>Pseudomonadati</taxon>
        <taxon>Pseudomonadota</taxon>
        <taxon>Gammaproteobacteria</taxon>
        <taxon>Chromatiales</taxon>
        <taxon>Chromatiaceae</taxon>
        <taxon>Thermochromatium</taxon>
    </lineage>
</organism>
<protein>
    <submittedName>
        <fullName evidence="2">EAL domain-containing protein</fullName>
    </submittedName>
</protein>
<dbReference type="CDD" id="cd01948">
    <property type="entry name" value="EAL"/>
    <property type="match status" value="1"/>
</dbReference>
<dbReference type="GO" id="GO:0071111">
    <property type="term" value="F:cyclic-guanylate-specific phosphodiesterase activity"/>
    <property type="evidence" value="ECO:0007669"/>
    <property type="project" value="InterPro"/>
</dbReference>
<dbReference type="InterPro" id="IPR001633">
    <property type="entry name" value="EAL_dom"/>
</dbReference>
<dbReference type="PANTHER" id="PTHR33121">
    <property type="entry name" value="CYCLIC DI-GMP PHOSPHODIESTERASE PDEF"/>
    <property type="match status" value="1"/>
</dbReference>
<dbReference type="InterPro" id="IPR035919">
    <property type="entry name" value="EAL_sf"/>
</dbReference>
<evidence type="ECO:0000313" key="2">
    <source>
        <dbReference type="EMBL" id="QGU33967.1"/>
    </source>
</evidence>
<sequence length="100" mass="11394">MSRGSFPGAPEQLPYGYLKHLPIDYLKIDGSFIKDIVNNPHDQVIVRSFNEIAHFMGKQTVAEFVENAETLSLMRELGIDHVQGYAIARPGFIDEFFTRH</sequence>
<dbReference type="Proteomes" id="UP000426424">
    <property type="component" value="Chromosome"/>
</dbReference>
<dbReference type="OrthoDB" id="9812358at2"/>
<proteinExistence type="predicted"/>
<dbReference type="EMBL" id="CP039268">
    <property type="protein sequence ID" value="QGU33967.1"/>
    <property type="molecule type" value="Genomic_DNA"/>
</dbReference>
<dbReference type="KEGG" id="ttp:E6P07_05465"/>
<reference evidence="2 3" key="1">
    <citation type="submission" date="2019-12" db="EMBL/GenBank/DDBJ databases">
        <title>The complete genome of the thermophilic, anoxygenic phototrophic gammaproteobacterium Thermochromatium tepidum.</title>
        <authorList>
            <person name="Sattley W.M."/>
            <person name="Swingley W.D."/>
            <person name="Burchell B.M."/>
            <person name="Gurbani S.A."/>
            <person name="Kujawa C.M."/>
            <person name="Nuccio D.A."/>
            <person name="Schladweiler J."/>
            <person name="Shaffer K.N."/>
            <person name="Stokes L.M."/>
            <person name="Touchman J.W."/>
            <person name="Blankenship R.E."/>
            <person name="Madigan M.T."/>
        </authorList>
    </citation>
    <scope>NUCLEOTIDE SEQUENCE [LARGE SCALE GENOMIC DNA]</scope>
    <source>
        <strain evidence="2 3">ATCC 43061</strain>
    </source>
</reference>
<gene>
    <name evidence="2" type="ORF">E6P07_05465</name>
</gene>